<dbReference type="RefSeq" id="WP_074645763.1">
    <property type="nucleotide sequence ID" value="NZ_FOFU01000020.1"/>
</dbReference>
<dbReference type="AlphaFoldDB" id="A0A1H9K0Q9"/>
<dbReference type="InterPro" id="IPR009091">
    <property type="entry name" value="RCC1/BLIP-II"/>
</dbReference>
<reference evidence="1 2" key="1">
    <citation type="submission" date="2016-10" db="EMBL/GenBank/DDBJ databases">
        <authorList>
            <person name="de Groot N.N."/>
        </authorList>
    </citation>
    <scope>NUCLEOTIDE SEQUENCE [LARGE SCALE GENOMIC DNA]</scope>
    <source>
        <strain evidence="1 2">B25</strain>
    </source>
</reference>
<dbReference type="Proteomes" id="UP000182360">
    <property type="component" value="Unassembled WGS sequence"/>
</dbReference>
<protein>
    <recommendedName>
        <fullName evidence="3">Alpha-tubulin suppressor</fullName>
    </recommendedName>
</protein>
<dbReference type="InterPro" id="IPR000408">
    <property type="entry name" value="Reg_chr_condens"/>
</dbReference>
<dbReference type="OrthoDB" id="363253at2"/>
<organism evidence="1 2">
    <name type="scientific">Treponema bryantii</name>
    <dbReference type="NCBI Taxonomy" id="163"/>
    <lineage>
        <taxon>Bacteria</taxon>
        <taxon>Pseudomonadati</taxon>
        <taxon>Spirochaetota</taxon>
        <taxon>Spirochaetia</taxon>
        <taxon>Spirochaetales</taxon>
        <taxon>Treponemataceae</taxon>
        <taxon>Treponema</taxon>
    </lineage>
</organism>
<dbReference type="PANTHER" id="PTHR45982">
    <property type="entry name" value="REGULATOR OF CHROMOSOME CONDENSATION"/>
    <property type="match status" value="1"/>
</dbReference>
<gene>
    <name evidence="1" type="ORF">SAMN04487977_1202</name>
</gene>
<dbReference type="PANTHER" id="PTHR45982:SF1">
    <property type="entry name" value="REGULATOR OF CHROMOSOME CONDENSATION"/>
    <property type="match status" value="1"/>
</dbReference>
<dbReference type="SUPFAM" id="SSF50985">
    <property type="entry name" value="RCC1/BLIP-II"/>
    <property type="match status" value="1"/>
</dbReference>
<sequence>MLLLSYVKKLLTSIAVFIFVYTVYSLQLGDGTSINSYVPKMIMKDVKQVITNDVYTVVLTKDLKVFATGYYSNSIPYVDGVLDGADSFIKIAENVDTIYNGVYLRYVDKTLGLPISKSLSFKNISFDKHINNVIYFDKNNYLMLLIDAYNNLWIKGREVKSVKESKYGNTYEYSSETNGFKKIDNNVIFAYSSNNMLIYLKKDGTVWARGDNSTRKLKNCDEKIFLESRKIAEDIDKCFIKEYVYFIDKYKNLIKIENGNHITIDTDVKSISDFFYIKNDDSLFAYGFGCYGSLGVGKTDEVNVPPTFVMSNVKKAIGTEFHSLILTNDYKLYACGGGHCNFGANGNGSKERLDYPILIMEDVKDFSISNYHSMVIKNDDTLWGFGLNNINEQELYY</sequence>
<evidence type="ECO:0000313" key="1">
    <source>
        <dbReference type="EMBL" id="SEQ92674.1"/>
    </source>
</evidence>
<dbReference type="InterPro" id="IPR051553">
    <property type="entry name" value="Ran_GTPase-activating"/>
</dbReference>
<dbReference type="EMBL" id="FOFU01000020">
    <property type="protein sequence ID" value="SEQ92674.1"/>
    <property type="molecule type" value="Genomic_DNA"/>
</dbReference>
<evidence type="ECO:0000313" key="2">
    <source>
        <dbReference type="Proteomes" id="UP000182360"/>
    </source>
</evidence>
<evidence type="ECO:0008006" key="3">
    <source>
        <dbReference type="Google" id="ProtNLM"/>
    </source>
</evidence>
<dbReference type="Gene3D" id="2.130.10.30">
    <property type="entry name" value="Regulator of chromosome condensation 1/beta-lactamase-inhibitor protein II"/>
    <property type="match status" value="2"/>
</dbReference>
<keyword evidence="2" id="KW-1185">Reference proteome</keyword>
<name>A0A1H9K0Q9_9SPIR</name>
<accession>A0A1H9K0Q9</accession>
<dbReference type="PROSITE" id="PS50012">
    <property type="entry name" value="RCC1_3"/>
    <property type="match status" value="1"/>
</dbReference>
<proteinExistence type="predicted"/>